<feature type="transmembrane region" description="Helical" evidence="6">
    <location>
        <begin position="342"/>
        <end position="362"/>
    </location>
</feature>
<evidence type="ECO:0000256" key="2">
    <source>
        <dbReference type="ARBA" id="ARBA00022692"/>
    </source>
</evidence>
<dbReference type="CDD" id="cd09317">
    <property type="entry name" value="TDT_Mae1_like"/>
    <property type="match status" value="1"/>
</dbReference>
<evidence type="ECO:0000256" key="4">
    <source>
        <dbReference type="ARBA" id="ARBA00023136"/>
    </source>
</evidence>
<dbReference type="InterPro" id="IPR030185">
    <property type="entry name" value="Mae1"/>
</dbReference>
<evidence type="ECO:0000256" key="5">
    <source>
        <dbReference type="SAM" id="MobiDB-lite"/>
    </source>
</evidence>
<evidence type="ECO:0000256" key="6">
    <source>
        <dbReference type="SAM" id="Phobius"/>
    </source>
</evidence>
<dbReference type="Pfam" id="PF03595">
    <property type="entry name" value="SLAC1"/>
    <property type="match status" value="1"/>
</dbReference>
<reference evidence="10 11" key="1">
    <citation type="submission" date="2015-05" db="EMBL/GenBank/DDBJ databases">
        <authorList>
            <person name="Fogelqvist Johan"/>
        </authorList>
    </citation>
    <scope>NUCLEOTIDE SEQUENCE [LARGE SCALE GENOMIC DNA]</scope>
    <source>
        <strain evidence="7">VL1</strain>
        <strain evidence="8">VL2</strain>
    </source>
</reference>
<evidence type="ECO:0000313" key="11">
    <source>
        <dbReference type="Proteomes" id="UP000045706"/>
    </source>
</evidence>
<dbReference type="Proteomes" id="UP000045706">
    <property type="component" value="Unassembled WGS sequence"/>
</dbReference>
<dbReference type="PANTHER" id="PTHR31162:SF0">
    <property type="entry name" value="MALIC ACID TRANSPORT PROTEIN"/>
    <property type="match status" value="1"/>
</dbReference>
<dbReference type="Proteomes" id="UP000689129">
    <property type="component" value="Unassembled WGS sequence"/>
</dbReference>
<feature type="region of interest" description="Disordered" evidence="5">
    <location>
        <begin position="1"/>
        <end position="20"/>
    </location>
</feature>
<evidence type="ECO:0000313" key="8">
    <source>
        <dbReference type="EMBL" id="CRK40083.1"/>
    </source>
</evidence>
<evidence type="ECO:0000313" key="7">
    <source>
        <dbReference type="EMBL" id="CRK40002.1"/>
    </source>
</evidence>
<keyword evidence="3 6" id="KW-1133">Transmembrane helix</keyword>
<feature type="transmembrane region" description="Helical" evidence="6">
    <location>
        <begin position="221"/>
        <end position="240"/>
    </location>
</feature>
<protein>
    <submittedName>
        <fullName evidence="9">Malic acid transport protein like</fullName>
    </submittedName>
</protein>
<feature type="transmembrane region" description="Helical" evidence="6">
    <location>
        <begin position="50"/>
        <end position="68"/>
    </location>
</feature>
<dbReference type="GO" id="GO:0016020">
    <property type="term" value="C:membrane"/>
    <property type="evidence" value="ECO:0007669"/>
    <property type="project" value="UniProtKB-SubCell"/>
</dbReference>
<evidence type="ECO:0000256" key="3">
    <source>
        <dbReference type="ARBA" id="ARBA00022989"/>
    </source>
</evidence>
<keyword evidence="4 6" id="KW-0472">Membrane</keyword>
<keyword evidence="10" id="KW-1185">Reference proteome</keyword>
<dbReference type="EMBL" id="CVQI01031941">
    <property type="protein sequence ID" value="CRK40083.1"/>
    <property type="molecule type" value="Genomic_DNA"/>
</dbReference>
<name>A0A0G4N0U0_VERLO</name>
<dbReference type="STRING" id="100787.A0A0G4N0U0"/>
<dbReference type="EMBL" id="JAEMWZ010000266">
    <property type="protein sequence ID" value="KAG7128450.1"/>
    <property type="molecule type" value="Genomic_DNA"/>
</dbReference>
<proteinExistence type="predicted"/>
<feature type="transmembrane region" description="Helical" evidence="6">
    <location>
        <begin position="80"/>
        <end position="102"/>
    </location>
</feature>
<feature type="transmembrane region" description="Helical" evidence="6">
    <location>
        <begin position="302"/>
        <end position="335"/>
    </location>
</feature>
<dbReference type="Gene3D" id="1.50.10.150">
    <property type="entry name" value="Voltage-dependent anion channel"/>
    <property type="match status" value="1"/>
</dbReference>
<evidence type="ECO:0000256" key="1">
    <source>
        <dbReference type="ARBA" id="ARBA00004141"/>
    </source>
</evidence>
<gene>
    <name evidence="7" type="ORF">BN1708_008094</name>
    <name evidence="8" type="ORF">BN1723_004705</name>
    <name evidence="9" type="ORF">HYQ45_011931</name>
</gene>
<organism evidence="8 11">
    <name type="scientific">Verticillium longisporum</name>
    <name type="common">Verticillium dahliae var. longisporum</name>
    <dbReference type="NCBI Taxonomy" id="100787"/>
    <lineage>
        <taxon>Eukaryota</taxon>
        <taxon>Fungi</taxon>
        <taxon>Dikarya</taxon>
        <taxon>Ascomycota</taxon>
        <taxon>Pezizomycotina</taxon>
        <taxon>Sordariomycetes</taxon>
        <taxon>Hypocreomycetidae</taxon>
        <taxon>Glomerellales</taxon>
        <taxon>Plectosphaerellaceae</taxon>
        <taxon>Verticillium</taxon>
    </lineage>
</organism>
<feature type="transmembrane region" description="Helical" evidence="6">
    <location>
        <begin position="158"/>
        <end position="179"/>
    </location>
</feature>
<reference evidence="9" key="2">
    <citation type="journal article" date="2021" name="Mol. Plant Pathol.">
        <title>A 20-kb lineage-specific genomic region tames virulence in pathogenic amphidiploid Verticillium longisporum.</title>
        <authorList>
            <person name="Harting R."/>
            <person name="Starke J."/>
            <person name="Kusch H."/>
            <person name="Poggeler S."/>
            <person name="Maurus I."/>
            <person name="Schluter R."/>
            <person name="Landesfeind M."/>
            <person name="Bulla I."/>
            <person name="Nowrousian M."/>
            <person name="de Jonge R."/>
            <person name="Stahlhut G."/>
            <person name="Hoff K.J."/>
            <person name="Asshauer K.P."/>
            <person name="Thurmer A."/>
            <person name="Stanke M."/>
            <person name="Daniel R."/>
            <person name="Morgenstern B."/>
            <person name="Thomma B.P.H.J."/>
            <person name="Kronstad J.W."/>
            <person name="Braus-Stromeyer S.A."/>
            <person name="Braus G.H."/>
        </authorList>
    </citation>
    <scope>NUCLEOTIDE SEQUENCE</scope>
    <source>
        <strain evidence="9">Vl32</strain>
    </source>
</reference>
<dbReference type="OrthoDB" id="2901184at2759"/>
<accession>A0A0G4N0U0</accession>
<feature type="transmembrane region" description="Helical" evidence="6">
    <location>
        <begin position="191"/>
        <end position="209"/>
    </location>
</feature>
<keyword evidence="2 6" id="KW-0812">Transmembrane</keyword>
<dbReference type="EMBL" id="CVQH01026083">
    <property type="protein sequence ID" value="CRK40002.1"/>
    <property type="molecule type" value="Genomic_DNA"/>
</dbReference>
<sequence length="438" mass="49277">MPPARQETTRTTATTDTEAQPENILEDGDVLSAIEKAPIRLRDRLEHFTWAWYSVPMTTTSISLMLSSEVQPDTFPGLDAIAITIYIFGIVTFLFVTGCIAYRFIRWRHTFRASIIHPTEGLYVAAVWLSLSNIIPGIARWGIPKTGPWLLVTYNVLFWIYFVCTFISALFHYTLLYTLPELRLEDMSPSWDMHIFPFLMCGSVAAAGAPHLSPDQATPMLVAGLTAQGLGFLISLFMNANYHRRMIQWGFPSPKTRPSMFIAVGPPAFTAIGVLGMADAYPDSYINYFGAGPFNSAEGQAITIQVMQVLAVCTAVFVWCLSFWFMCIAVVGMLLSWHESTFGLGWFSFVFPITGFVIATLMLGDSFHSSAIEWVGTVLSIVLISIYLFVMARVVIGLKNKELMWPGKDEDVYQHERKAKMIMKDLGRWRSKDVEERM</sequence>
<comment type="subcellular location">
    <subcellularLocation>
        <location evidence="1">Membrane</location>
        <topology evidence="1">Multi-pass membrane protein</topology>
    </subcellularLocation>
</comment>
<feature type="transmembrane region" description="Helical" evidence="6">
    <location>
        <begin position="374"/>
        <end position="396"/>
    </location>
</feature>
<feature type="transmembrane region" description="Helical" evidence="6">
    <location>
        <begin position="261"/>
        <end position="282"/>
    </location>
</feature>
<dbReference type="Proteomes" id="UP000044602">
    <property type="component" value="Unassembled WGS sequence"/>
</dbReference>
<evidence type="ECO:0000313" key="10">
    <source>
        <dbReference type="Proteomes" id="UP000044602"/>
    </source>
</evidence>
<dbReference type="PANTHER" id="PTHR31162">
    <property type="entry name" value="MALIC ACID TRANSPORT PROTEIN-RELATED"/>
    <property type="match status" value="1"/>
</dbReference>
<dbReference type="InterPro" id="IPR038665">
    <property type="entry name" value="Voltage-dep_anion_channel_sf"/>
</dbReference>
<dbReference type="GO" id="GO:0015140">
    <property type="term" value="F:malate transmembrane transporter activity"/>
    <property type="evidence" value="ECO:0007669"/>
    <property type="project" value="InterPro"/>
</dbReference>
<evidence type="ECO:0000313" key="9">
    <source>
        <dbReference type="EMBL" id="KAG7128450.1"/>
    </source>
</evidence>
<feature type="transmembrane region" description="Helical" evidence="6">
    <location>
        <begin position="122"/>
        <end position="143"/>
    </location>
</feature>
<dbReference type="InterPro" id="IPR004695">
    <property type="entry name" value="SLAC1/Mae1/Ssu1/TehA"/>
</dbReference>
<dbReference type="AlphaFoldDB" id="A0A0G4N0U0"/>